<dbReference type="Gene3D" id="1.25.40.290">
    <property type="entry name" value="ARM repeat domains"/>
    <property type="match status" value="1"/>
</dbReference>
<dbReference type="RefSeq" id="WP_274200102.1">
    <property type="nucleotide sequence ID" value="NZ_JAQZAO010000003.1"/>
</dbReference>
<gene>
    <name evidence="1" type="ORF">PGB27_09415</name>
</gene>
<sequence>MDELIDAALITHLAGALRQAGVRPAALEASRVGEEKLRRRVDIVRDALLVDLPPTYDGTASAVRAAFADETFTGWMLWPVSEAVVDRALESGSARSFDDALDVLALLTTRLSGEFAIRSMLDAGFERTLAVAAGWTSSVDLHVRRLASEGTRSHLPWARGVPELVRRPGVTRPIVDALYTDESEYVRRSVANHVNDLARDDPDLAADIVAGWLDHPDENTPRVARHALRTLVKKGHPRALELMGFEGADFRVDGPSVTEHEVPVGAEVRFTARIINTGTVPARTAIDYVMHFRKARGVLRPKVFKIMSRSIAPGEAVVVDTSYSFRARTTRTFHLGEHAIELQVNGRTYGRDTFRLVDPEESS</sequence>
<accession>A0ABT5SU63</accession>
<comment type="caution">
    <text evidence="1">The sequence shown here is derived from an EMBL/GenBank/DDBJ whole genome shotgun (WGS) entry which is preliminary data.</text>
</comment>
<dbReference type="Proteomes" id="UP001300763">
    <property type="component" value="Unassembled WGS sequence"/>
</dbReference>
<reference evidence="1 2" key="1">
    <citation type="submission" date="2023-02" db="EMBL/GenBank/DDBJ databases">
        <title>Genome sequencing required for Actinomycetospora new species description.</title>
        <authorList>
            <person name="Saimee Y."/>
            <person name="Duangmal K."/>
        </authorList>
    </citation>
    <scope>NUCLEOTIDE SEQUENCE [LARGE SCALE GENOMIC DNA]</scope>
    <source>
        <strain evidence="1 2">DW7H6</strain>
    </source>
</reference>
<evidence type="ECO:0000313" key="1">
    <source>
        <dbReference type="EMBL" id="MDD7965567.1"/>
    </source>
</evidence>
<keyword evidence="2" id="KW-1185">Reference proteome</keyword>
<organism evidence="1 2">
    <name type="scientific">Actinomycetospora lemnae</name>
    <dbReference type="NCBI Taxonomy" id="3019891"/>
    <lineage>
        <taxon>Bacteria</taxon>
        <taxon>Bacillati</taxon>
        <taxon>Actinomycetota</taxon>
        <taxon>Actinomycetes</taxon>
        <taxon>Pseudonocardiales</taxon>
        <taxon>Pseudonocardiaceae</taxon>
        <taxon>Actinomycetospora</taxon>
    </lineage>
</organism>
<name>A0ABT5SU63_9PSEU</name>
<dbReference type="InterPro" id="IPR016024">
    <property type="entry name" value="ARM-type_fold"/>
</dbReference>
<evidence type="ECO:0000313" key="2">
    <source>
        <dbReference type="Proteomes" id="UP001300763"/>
    </source>
</evidence>
<dbReference type="EMBL" id="JAQZAO010000003">
    <property type="protein sequence ID" value="MDD7965567.1"/>
    <property type="molecule type" value="Genomic_DNA"/>
</dbReference>
<dbReference type="SUPFAM" id="SSF48371">
    <property type="entry name" value="ARM repeat"/>
    <property type="match status" value="1"/>
</dbReference>
<proteinExistence type="predicted"/>
<protein>
    <submittedName>
        <fullName evidence="1">DNA alkylation repair protein</fullName>
    </submittedName>
</protein>